<proteinExistence type="predicted"/>
<protein>
    <submittedName>
        <fullName evidence="1">Uncharacterized protein</fullName>
    </submittedName>
</protein>
<dbReference type="EMBL" id="JAPAAF010000017">
    <property type="protein sequence ID" value="MCW0483498.1"/>
    <property type="molecule type" value="Genomic_DNA"/>
</dbReference>
<evidence type="ECO:0000313" key="1">
    <source>
        <dbReference type="EMBL" id="MCW0483498.1"/>
    </source>
</evidence>
<dbReference type="RefSeq" id="WP_282592099.1">
    <property type="nucleotide sequence ID" value="NZ_JAPAAF010000017.1"/>
</dbReference>
<comment type="caution">
    <text evidence="1">The sequence shown here is derived from an EMBL/GenBank/DDBJ whole genome shotgun (WGS) entry which is preliminary data.</text>
</comment>
<keyword evidence="2" id="KW-1185">Reference proteome</keyword>
<reference evidence="1" key="1">
    <citation type="submission" date="2022-10" db="EMBL/GenBank/DDBJ databases">
        <title>Gaoshiqiia sediminis gen. nov., sp. nov., isolated from coastal sediment.</title>
        <authorList>
            <person name="Yu W.X."/>
            <person name="Mu D.S."/>
            <person name="Du J.Z."/>
            <person name="Liang Y.Q."/>
        </authorList>
    </citation>
    <scope>NUCLEOTIDE SEQUENCE</scope>
    <source>
        <strain evidence="1">A06</strain>
    </source>
</reference>
<gene>
    <name evidence="1" type="ORF">N2K84_12210</name>
</gene>
<evidence type="ECO:0000313" key="2">
    <source>
        <dbReference type="Proteomes" id="UP001163821"/>
    </source>
</evidence>
<accession>A0AA42C637</accession>
<name>A0AA42C637_9BACT</name>
<dbReference type="Proteomes" id="UP001163821">
    <property type="component" value="Unassembled WGS sequence"/>
</dbReference>
<sequence>MKTQDVIKIGENFKIGEAVITPAILLELETLQSDDNYMLKSDRAVIADSIAKILMDMNENGTPETIVLISDLASIYNKLKYLKRPTDLTATEEL</sequence>
<dbReference type="AlphaFoldDB" id="A0AA42C637"/>
<organism evidence="1 2">
    <name type="scientific">Gaoshiqia sediminis</name>
    <dbReference type="NCBI Taxonomy" id="2986998"/>
    <lineage>
        <taxon>Bacteria</taxon>
        <taxon>Pseudomonadati</taxon>
        <taxon>Bacteroidota</taxon>
        <taxon>Bacteroidia</taxon>
        <taxon>Marinilabiliales</taxon>
        <taxon>Prolixibacteraceae</taxon>
        <taxon>Gaoshiqia</taxon>
    </lineage>
</organism>